<sequence>MRGGDALFEEAVRRVESVDRARAHLQKYHPKLYADLAKTCLPEELNTFDFRHSDREDMCTCSRSGRMLPKIFFINTAKEFRDDMGQSELCDAMMCSTSLFNRLTNVASAVASTSKVAKLEAFYGDVMELRAKFGGCVDCFVKDSRVLTNNHLDPATKHKKKSISRPGDWTDDLDAWVEEFLLCATRCHSCHNISTGLNNQNGRARKSDSELSERQLKKRKSADKAGERTKEFRETLKMGDVTKNSLVASVNEALASNGKGQLGECVACGFKFDSPEKTPACTFDHLDKSKKLKLPSEILCSKATPETLARNFIAESKRAGFGVICSNCDHLGTYYKVKIYETYDAAKDCLFDEIEKVVGGI</sequence>
<dbReference type="AlphaFoldDB" id="A0A9W7C2M1"/>
<dbReference type="Proteomes" id="UP001165160">
    <property type="component" value="Unassembled WGS sequence"/>
</dbReference>
<evidence type="ECO:0000256" key="1">
    <source>
        <dbReference type="SAM" id="MobiDB-lite"/>
    </source>
</evidence>
<comment type="caution">
    <text evidence="2">The sequence shown here is derived from an EMBL/GenBank/DDBJ whole genome shotgun (WGS) entry which is preliminary data.</text>
</comment>
<feature type="compositionally biased region" description="Basic and acidic residues" evidence="1">
    <location>
        <begin position="205"/>
        <end position="215"/>
    </location>
</feature>
<name>A0A9W7C2M1_9STRA</name>
<feature type="region of interest" description="Disordered" evidence="1">
    <location>
        <begin position="198"/>
        <end position="230"/>
    </location>
</feature>
<keyword evidence="3" id="KW-1185">Reference proteome</keyword>
<protein>
    <submittedName>
        <fullName evidence="2">Uncharacterized protein</fullName>
    </submittedName>
</protein>
<evidence type="ECO:0000313" key="3">
    <source>
        <dbReference type="Proteomes" id="UP001165160"/>
    </source>
</evidence>
<organism evidence="2 3">
    <name type="scientific">Triparma verrucosa</name>
    <dbReference type="NCBI Taxonomy" id="1606542"/>
    <lineage>
        <taxon>Eukaryota</taxon>
        <taxon>Sar</taxon>
        <taxon>Stramenopiles</taxon>
        <taxon>Ochrophyta</taxon>
        <taxon>Bolidophyceae</taxon>
        <taxon>Parmales</taxon>
        <taxon>Triparmaceae</taxon>
        <taxon>Triparma</taxon>
    </lineage>
</organism>
<reference evidence="3" key="1">
    <citation type="journal article" date="2023" name="Commun. Biol.">
        <title>Genome analysis of Parmales, the sister group of diatoms, reveals the evolutionary specialization of diatoms from phago-mixotrophs to photoautotrophs.</title>
        <authorList>
            <person name="Ban H."/>
            <person name="Sato S."/>
            <person name="Yoshikawa S."/>
            <person name="Yamada K."/>
            <person name="Nakamura Y."/>
            <person name="Ichinomiya M."/>
            <person name="Sato N."/>
            <person name="Blanc-Mathieu R."/>
            <person name="Endo H."/>
            <person name="Kuwata A."/>
            <person name="Ogata H."/>
        </authorList>
    </citation>
    <scope>NUCLEOTIDE SEQUENCE [LARGE SCALE GENOMIC DNA]</scope>
    <source>
        <strain evidence="3">NIES 3699</strain>
    </source>
</reference>
<gene>
    <name evidence="2" type="ORF">TrVE_jg14173</name>
</gene>
<evidence type="ECO:0000313" key="2">
    <source>
        <dbReference type="EMBL" id="GMH96865.1"/>
    </source>
</evidence>
<dbReference type="EMBL" id="BRXX01000190">
    <property type="protein sequence ID" value="GMH96865.1"/>
    <property type="molecule type" value="Genomic_DNA"/>
</dbReference>
<accession>A0A9W7C2M1</accession>
<proteinExistence type="predicted"/>